<feature type="region of interest" description="Disordered" evidence="1">
    <location>
        <begin position="311"/>
        <end position="330"/>
    </location>
</feature>
<feature type="compositionally biased region" description="Basic and acidic residues" evidence="1">
    <location>
        <begin position="433"/>
        <end position="443"/>
    </location>
</feature>
<name>A0A9N9EGE6_9GLOM</name>
<gene>
    <name evidence="2" type="ORF">ALEPTO_LOCUS10792</name>
</gene>
<sequence>MRVPGTDWLKKNNKTQNLQDNELTQNEEEFQYPDVKQKKITSGNRSDIDISDGETEEQAFFIPEKTEDANNTAHLSLNENSKVAQDLGFSYIHDDEKENSVTSEFVSEMDHFLDSKVGDSYHSVPFTAEQTGSVRNIAVLPSSLEHNQSPSDQLEVNTKSNDQSTYITTSSRKRREEKQNIIVNNEDRNLSPLGENREKKMTISIKQNSADHKQKSNKSLLDQSKDVAYSNTRLDRSLKGNQRENSKETKKENLSNPITSFEYPRQDNSFSNTRDDHQYGQDYSTYIHQFPPVAKNTKEVLADFKPQQKHNLNSRTNLNRPYDHSSDHNTFPQLTKSWGEKSQKWNNQGSFNEYQRVATNPNVRDNNNQFNGRHDLVTDLPPTEQEPLDHSYNYGTLPQVTRNQEEKSKENNNQILSEFTKNSSKRMRQDLVTDLPPMKREPLNHTYDYSSDPDTLPQVTRNREEKSNEINKQTSSEFTKRIRQDLVTDLPPMKQEQLNRPYGYSSGHETSPQ</sequence>
<proteinExistence type="predicted"/>
<reference evidence="2" key="1">
    <citation type="submission" date="2021-06" db="EMBL/GenBank/DDBJ databases">
        <authorList>
            <person name="Kallberg Y."/>
            <person name="Tangrot J."/>
            <person name="Rosling A."/>
        </authorList>
    </citation>
    <scope>NUCLEOTIDE SEQUENCE</scope>
    <source>
        <strain evidence="2">FL130A</strain>
    </source>
</reference>
<feature type="region of interest" description="Disordered" evidence="1">
    <location>
        <begin position="1"/>
        <end position="52"/>
    </location>
</feature>
<protein>
    <submittedName>
        <fullName evidence="2">10125_t:CDS:1</fullName>
    </submittedName>
</protein>
<feature type="compositionally biased region" description="Polar residues" evidence="1">
    <location>
        <begin position="447"/>
        <end position="460"/>
    </location>
</feature>
<feature type="region of interest" description="Disordered" evidence="1">
    <location>
        <begin position="433"/>
        <end position="513"/>
    </location>
</feature>
<feature type="non-terminal residue" evidence="2">
    <location>
        <position position="1"/>
    </location>
</feature>
<evidence type="ECO:0000256" key="1">
    <source>
        <dbReference type="SAM" id="MobiDB-lite"/>
    </source>
</evidence>
<dbReference type="EMBL" id="CAJVPS010013676">
    <property type="protein sequence ID" value="CAG8678549.1"/>
    <property type="molecule type" value="Genomic_DNA"/>
</dbReference>
<feature type="region of interest" description="Disordered" evidence="1">
    <location>
        <begin position="361"/>
        <end position="395"/>
    </location>
</feature>
<feature type="compositionally biased region" description="Polar residues" evidence="1">
    <location>
        <begin position="14"/>
        <end position="24"/>
    </location>
</feature>
<accession>A0A9N9EGE6</accession>
<comment type="caution">
    <text evidence="2">The sequence shown here is derived from an EMBL/GenBank/DDBJ whole genome shotgun (WGS) entry which is preliminary data.</text>
</comment>
<dbReference type="Proteomes" id="UP000789508">
    <property type="component" value="Unassembled WGS sequence"/>
</dbReference>
<feature type="compositionally biased region" description="Polar residues" evidence="1">
    <location>
        <begin position="361"/>
        <end position="371"/>
    </location>
</feature>
<feature type="compositionally biased region" description="Basic and acidic residues" evidence="1">
    <location>
        <begin position="233"/>
        <end position="253"/>
    </location>
</feature>
<keyword evidence="3" id="KW-1185">Reference proteome</keyword>
<dbReference type="AlphaFoldDB" id="A0A9N9EGE6"/>
<feature type="region of interest" description="Disordered" evidence="1">
    <location>
        <begin position="145"/>
        <end position="279"/>
    </location>
</feature>
<evidence type="ECO:0000313" key="3">
    <source>
        <dbReference type="Proteomes" id="UP000789508"/>
    </source>
</evidence>
<feature type="compositionally biased region" description="Basic and acidic residues" evidence="1">
    <location>
        <begin position="174"/>
        <end position="201"/>
    </location>
</feature>
<organism evidence="2 3">
    <name type="scientific">Ambispora leptoticha</name>
    <dbReference type="NCBI Taxonomy" id="144679"/>
    <lineage>
        <taxon>Eukaryota</taxon>
        <taxon>Fungi</taxon>
        <taxon>Fungi incertae sedis</taxon>
        <taxon>Mucoromycota</taxon>
        <taxon>Glomeromycotina</taxon>
        <taxon>Glomeromycetes</taxon>
        <taxon>Archaeosporales</taxon>
        <taxon>Ambisporaceae</taxon>
        <taxon>Ambispora</taxon>
    </lineage>
</organism>
<feature type="compositionally biased region" description="Polar residues" evidence="1">
    <location>
        <begin position="145"/>
        <end position="170"/>
    </location>
</feature>
<evidence type="ECO:0000313" key="2">
    <source>
        <dbReference type="EMBL" id="CAG8678549.1"/>
    </source>
</evidence>